<keyword evidence="5" id="KW-1185">Reference proteome</keyword>
<feature type="domain" description="YTH" evidence="3">
    <location>
        <begin position="354"/>
        <end position="495"/>
    </location>
</feature>
<organism evidence="4 5">
    <name type="scientific">Nyssa sinensis</name>
    <dbReference type="NCBI Taxonomy" id="561372"/>
    <lineage>
        <taxon>Eukaryota</taxon>
        <taxon>Viridiplantae</taxon>
        <taxon>Streptophyta</taxon>
        <taxon>Embryophyta</taxon>
        <taxon>Tracheophyta</taxon>
        <taxon>Spermatophyta</taxon>
        <taxon>Magnoliopsida</taxon>
        <taxon>eudicotyledons</taxon>
        <taxon>Gunneridae</taxon>
        <taxon>Pentapetalae</taxon>
        <taxon>asterids</taxon>
        <taxon>Cornales</taxon>
        <taxon>Nyssaceae</taxon>
        <taxon>Nyssa</taxon>
    </lineage>
</organism>
<dbReference type="EMBL" id="CM018039">
    <property type="protein sequence ID" value="KAA8536586.1"/>
    <property type="molecule type" value="Genomic_DNA"/>
</dbReference>
<evidence type="ECO:0000256" key="1">
    <source>
        <dbReference type="RuleBase" id="RU369095"/>
    </source>
</evidence>
<evidence type="ECO:0000256" key="2">
    <source>
        <dbReference type="SAM" id="MobiDB-lite"/>
    </source>
</evidence>
<reference evidence="4 5" key="1">
    <citation type="submission" date="2019-09" db="EMBL/GenBank/DDBJ databases">
        <title>A chromosome-level genome assembly of the Chinese tupelo Nyssa sinensis.</title>
        <authorList>
            <person name="Yang X."/>
            <person name="Kang M."/>
            <person name="Yang Y."/>
            <person name="Xiong H."/>
            <person name="Wang M."/>
            <person name="Zhang Z."/>
            <person name="Wang Z."/>
            <person name="Wu H."/>
            <person name="Ma T."/>
            <person name="Liu J."/>
            <person name="Xi Z."/>
        </authorList>
    </citation>
    <scope>NUCLEOTIDE SEQUENCE [LARGE SCALE GENOMIC DNA]</scope>
    <source>
        <strain evidence="4">J267</strain>
        <tissue evidence="4">Leaf</tissue>
    </source>
</reference>
<dbReference type="InterPro" id="IPR007275">
    <property type="entry name" value="YTH_domain"/>
</dbReference>
<dbReference type="OrthoDB" id="306690at2759"/>
<dbReference type="Gene3D" id="3.10.590.10">
    <property type="entry name" value="ph1033 like domains"/>
    <property type="match status" value="1"/>
</dbReference>
<name>A0A5J5B2W6_9ASTE</name>
<dbReference type="CDD" id="cd21134">
    <property type="entry name" value="YTH"/>
    <property type="match status" value="1"/>
</dbReference>
<dbReference type="PANTHER" id="PTHR12357">
    <property type="entry name" value="YTH YT521-B HOMOLOGY DOMAIN-CONTAINING"/>
    <property type="match status" value="1"/>
</dbReference>
<dbReference type="GO" id="GO:0003729">
    <property type="term" value="F:mRNA binding"/>
    <property type="evidence" value="ECO:0007669"/>
    <property type="project" value="UniProtKB-UniRule"/>
</dbReference>
<feature type="region of interest" description="Disordered" evidence="2">
    <location>
        <begin position="16"/>
        <end position="64"/>
    </location>
</feature>
<keyword evidence="1" id="KW-0694">RNA-binding</keyword>
<dbReference type="GO" id="GO:0061157">
    <property type="term" value="P:mRNA destabilization"/>
    <property type="evidence" value="ECO:0007669"/>
    <property type="project" value="TreeGrafter"/>
</dbReference>
<dbReference type="Proteomes" id="UP000325577">
    <property type="component" value="Linkage Group LG16"/>
</dbReference>
<dbReference type="AlphaFoldDB" id="A0A5J5B2W6"/>
<dbReference type="PANTHER" id="PTHR12357:SF95">
    <property type="entry name" value="YTH DOMAIN-CONTAINING FAMILY PROTEIN"/>
    <property type="match status" value="1"/>
</dbReference>
<dbReference type="InterPro" id="IPR045168">
    <property type="entry name" value="YTH_prot"/>
</dbReference>
<protein>
    <recommendedName>
        <fullName evidence="1">YTH domain-containing family protein</fullName>
    </recommendedName>
</protein>
<accession>A0A5J5B2W6</accession>
<dbReference type="Pfam" id="PF04146">
    <property type="entry name" value="YTH"/>
    <property type="match status" value="1"/>
</dbReference>
<proteinExistence type="inferred from homology"/>
<evidence type="ECO:0000313" key="5">
    <source>
        <dbReference type="Proteomes" id="UP000325577"/>
    </source>
</evidence>
<dbReference type="PROSITE" id="PS50882">
    <property type="entry name" value="YTH"/>
    <property type="match status" value="1"/>
</dbReference>
<comment type="similarity">
    <text evidence="1">Belongs to the YTHDF family.</text>
</comment>
<evidence type="ECO:0000313" key="4">
    <source>
        <dbReference type="EMBL" id="KAA8536586.1"/>
    </source>
</evidence>
<feature type="compositionally biased region" description="Polar residues" evidence="2">
    <location>
        <begin position="20"/>
        <end position="31"/>
    </location>
</feature>
<comment type="function">
    <text evidence="1">Specifically recognizes and binds N6-methyladenosine (m6A)-containing RNAs, and regulates mRNA stability. M6A is a modification present at internal sites of mRNAs and some non-coding RNAs and plays a role in mRNA stability and processing.</text>
</comment>
<feature type="compositionally biased region" description="Low complexity" evidence="2">
    <location>
        <begin position="37"/>
        <end position="48"/>
    </location>
</feature>
<sequence>MACKKKIEKSELVAAELISDPNTKLNEQNTASRKDGIPSNSSPFISSPGDAPSTVKGETKQESVAEQGVYYPPTSCYNYYYPGYNGTFTPLDDSGYLNAGGSSYTGVQSGNGSLMYYLPGYNPGGTGTFMGVDGQQPYLSSSGYLQHPVSYGSETMPHYSWDSTYGGNVANGTTATAIPGKSKSALGFKGLVRSNSFNSVKTSGTPATKFSALPLDSKSQHSAASSSFSKPILQSQSLKPVSKLGSGFQSAGLVNGFHPVGKFSSFTNQNHGLHNGPMNYRPNGRLWNGNNRFKPTGNSNRYGEFVASTELTRGPRAHNGSNTSNSSVEEDHMGLKIRRDQYNLEDFQTEYNNAKFYVIKSYSEDDVHKCIKYDVWSSTPNGNKKLDAAFYDAEAKANEMGTKCPIFLFFSVNGSGQFVGLAEMIGKVDFNKNMHFWQLDKWNGFFPVKWHIIKDIPNTQLRHIILENNDNRPVTFTRDAQEIGLKQGVEMLKIFKSYSGKKSVLDDFNFYENREKLLKAKRSNMSASSQREIYNNTYFPKHLKAGERTIKEESARTTDTTSSLINLAKNLSLNSGTVKSSDVINPRENSVPLISASEAF</sequence>
<evidence type="ECO:0000259" key="3">
    <source>
        <dbReference type="PROSITE" id="PS50882"/>
    </source>
</evidence>
<gene>
    <name evidence="4" type="ORF">F0562_029064</name>
</gene>
<dbReference type="GO" id="GO:1990247">
    <property type="term" value="F:N6-methyladenosine-containing RNA reader activity"/>
    <property type="evidence" value="ECO:0007669"/>
    <property type="project" value="UniProtKB-UniRule"/>
</dbReference>
<dbReference type="GO" id="GO:0005737">
    <property type="term" value="C:cytoplasm"/>
    <property type="evidence" value="ECO:0007669"/>
    <property type="project" value="TreeGrafter"/>
</dbReference>